<sequence>MMKHIFLLFFLIANFVALTAQNAPASSPDRGKESYEEIEKLDQGSNLERKQYKEISEKNRERIVNGLKLLTIISANFGEEVPESKTAQETLRKDYQIALRYYYRNAYILSGKSVQKVEKDLTEMLSKFAKVYDAKVQTLLSDCADAITETEQTQLIGDSQESGKPPQGNFVDISEAAHKLKIAYFQLNLALEMVRDNRPYEALIHYRISKDYGIKILMDLKGTEADKKAISDKFAKDLADNRNLISGQAAPAK</sequence>
<proteinExistence type="predicted"/>
<organism evidence="2 3">
    <name type="scientific">Leptospira ognonensis</name>
    <dbReference type="NCBI Taxonomy" id="2484945"/>
    <lineage>
        <taxon>Bacteria</taxon>
        <taxon>Pseudomonadati</taxon>
        <taxon>Spirochaetota</taxon>
        <taxon>Spirochaetia</taxon>
        <taxon>Leptospirales</taxon>
        <taxon>Leptospiraceae</taxon>
        <taxon>Leptospira</taxon>
    </lineage>
</organism>
<dbReference type="Proteomes" id="UP000297693">
    <property type="component" value="Unassembled WGS sequence"/>
</dbReference>
<keyword evidence="3" id="KW-1185">Reference proteome</keyword>
<name>A0A4R9KAS1_9LEPT</name>
<accession>A0A4R9KAS1</accession>
<comment type="caution">
    <text evidence="2">The sequence shown here is derived from an EMBL/GenBank/DDBJ whole genome shotgun (WGS) entry which is preliminary data.</text>
</comment>
<reference evidence="2" key="1">
    <citation type="journal article" date="2019" name="PLoS Negl. Trop. Dis.">
        <title>Revisiting the worldwide diversity of Leptospira species in the environment.</title>
        <authorList>
            <person name="Vincent A.T."/>
            <person name="Schiettekatte O."/>
            <person name="Bourhy P."/>
            <person name="Veyrier F.J."/>
            <person name="Picardeau M."/>
        </authorList>
    </citation>
    <scope>NUCLEOTIDE SEQUENCE [LARGE SCALE GENOMIC DNA]</scope>
    <source>
        <strain evidence="2">201702476</strain>
    </source>
</reference>
<evidence type="ECO:0000256" key="1">
    <source>
        <dbReference type="SAM" id="SignalP"/>
    </source>
</evidence>
<feature type="signal peptide" evidence="1">
    <location>
        <begin position="1"/>
        <end position="25"/>
    </location>
</feature>
<evidence type="ECO:0000313" key="3">
    <source>
        <dbReference type="Proteomes" id="UP000297693"/>
    </source>
</evidence>
<protein>
    <recommendedName>
        <fullName evidence="4">Tetratricopeptide repeat protein</fullName>
    </recommendedName>
</protein>
<dbReference type="OrthoDB" id="338287at2"/>
<dbReference type="EMBL" id="RQGD01000002">
    <property type="protein sequence ID" value="TGL63818.1"/>
    <property type="molecule type" value="Genomic_DNA"/>
</dbReference>
<keyword evidence="1" id="KW-0732">Signal</keyword>
<evidence type="ECO:0000313" key="2">
    <source>
        <dbReference type="EMBL" id="TGL63818.1"/>
    </source>
</evidence>
<dbReference type="AlphaFoldDB" id="A0A4R9KAS1"/>
<evidence type="ECO:0008006" key="4">
    <source>
        <dbReference type="Google" id="ProtNLM"/>
    </source>
</evidence>
<gene>
    <name evidence="2" type="ORF">EHQ58_00150</name>
</gene>
<feature type="chain" id="PRO_5020774005" description="Tetratricopeptide repeat protein" evidence="1">
    <location>
        <begin position="26"/>
        <end position="253"/>
    </location>
</feature>